<dbReference type="InterPro" id="IPR016186">
    <property type="entry name" value="C-type_lectin-like/link_sf"/>
</dbReference>
<dbReference type="Gene3D" id="3.10.100.10">
    <property type="entry name" value="Mannose-Binding Protein A, subunit A"/>
    <property type="match status" value="1"/>
</dbReference>
<dbReference type="EMBL" id="KB501957">
    <property type="protein sequence ID" value="EMP40893.1"/>
    <property type="molecule type" value="Genomic_DNA"/>
</dbReference>
<sequence>MIYTIAAYPDFKQGYPPQVQTAALRIYARGRVMKRNRRHTLTKEDCVVAFKQYLSPADCSSLRKWICKREGDVNLFTMHKGRALYSPYVSTSSIYNTLKKATDTCSVLQTCTGIVAMGEHYILQSGMELYNSRNSSVKSFIKSDCISGRFGLLCEFKCPPCEQGMACNPYTGLCGDTVFCSKENSLIPCGKGSLTAVSCFRKALWICKRKEEGIVDFREFQGYYLAGTYTSDSTQQSLWEALQLCRVQRSICNGVGMIKGEYRTIFATRILLIIGALGDESTAYLKSRVINMKCPEDPGWWYWNGSCYYMEETNSLTWLEAKNYCTAYNGTDLLLLDSAEEKRARDLTPPFLLYVLGCSHSSVAMLPLRTALAKKIVYIVVLAETV</sequence>
<reference evidence="2" key="1">
    <citation type="journal article" date="2013" name="Nat. Genet.">
        <title>The draft genomes of soft-shell turtle and green sea turtle yield insights into the development and evolution of the turtle-specific body plan.</title>
        <authorList>
            <person name="Wang Z."/>
            <person name="Pascual-Anaya J."/>
            <person name="Zadissa A."/>
            <person name="Li W."/>
            <person name="Niimura Y."/>
            <person name="Huang Z."/>
            <person name="Li C."/>
            <person name="White S."/>
            <person name="Xiong Z."/>
            <person name="Fang D."/>
            <person name="Wang B."/>
            <person name="Ming Y."/>
            <person name="Chen Y."/>
            <person name="Zheng Y."/>
            <person name="Kuraku S."/>
            <person name="Pignatelli M."/>
            <person name="Herrero J."/>
            <person name="Beal K."/>
            <person name="Nozawa M."/>
            <person name="Li Q."/>
            <person name="Wang J."/>
            <person name="Zhang H."/>
            <person name="Yu L."/>
            <person name="Shigenobu S."/>
            <person name="Wang J."/>
            <person name="Liu J."/>
            <person name="Flicek P."/>
            <person name="Searle S."/>
            <person name="Wang J."/>
            <person name="Kuratani S."/>
            <person name="Yin Y."/>
            <person name="Aken B."/>
            <person name="Zhang G."/>
            <person name="Irie N."/>
        </authorList>
    </citation>
    <scope>NUCLEOTIDE SEQUENCE [LARGE SCALE GENOMIC DNA]</scope>
</reference>
<proteinExistence type="predicted"/>
<dbReference type="Proteomes" id="UP000031443">
    <property type="component" value="Unassembled WGS sequence"/>
</dbReference>
<dbReference type="SUPFAM" id="SSF56436">
    <property type="entry name" value="C-type lectin-like"/>
    <property type="match status" value="1"/>
</dbReference>
<dbReference type="AlphaFoldDB" id="M7C8H6"/>
<evidence type="ECO:0000313" key="2">
    <source>
        <dbReference type="Proteomes" id="UP000031443"/>
    </source>
</evidence>
<protein>
    <recommendedName>
        <fullName evidence="3">C-type lectin domain-containing protein</fullName>
    </recommendedName>
</protein>
<organism evidence="1 2">
    <name type="scientific">Chelonia mydas</name>
    <name type="common">Green sea-turtle</name>
    <name type="synonym">Chelonia agassizi</name>
    <dbReference type="NCBI Taxonomy" id="8469"/>
    <lineage>
        <taxon>Eukaryota</taxon>
        <taxon>Metazoa</taxon>
        <taxon>Chordata</taxon>
        <taxon>Craniata</taxon>
        <taxon>Vertebrata</taxon>
        <taxon>Euteleostomi</taxon>
        <taxon>Archelosauria</taxon>
        <taxon>Testudinata</taxon>
        <taxon>Testudines</taxon>
        <taxon>Cryptodira</taxon>
        <taxon>Durocryptodira</taxon>
        <taxon>Americhelydia</taxon>
        <taxon>Chelonioidea</taxon>
        <taxon>Cheloniidae</taxon>
        <taxon>Chelonia</taxon>
    </lineage>
</organism>
<keyword evidence="2" id="KW-1185">Reference proteome</keyword>
<evidence type="ECO:0008006" key="3">
    <source>
        <dbReference type="Google" id="ProtNLM"/>
    </source>
</evidence>
<name>M7C8H6_CHEMY</name>
<dbReference type="InterPro" id="IPR016187">
    <property type="entry name" value="CTDL_fold"/>
</dbReference>
<accession>M7C8H6</accession>
<evidence type="ECO:0000313" key="1">
    <source>
        <dbReference type="EMBL" id="EMP40893.1"/>
    </source>
</evidence>
<gene>
    <name evidence="1" type="ORF">UY3_01859</name>
</gene>